<dbReference type="OrthoDB" id="9810066at2"/>
<dbReference type="InterPro" id="IPR029058">
    <property type="entry name" value="AB_hydrolase_fold"/>
</dbReference>
<dbReference type="SUPFAM" id="SSF53474">
    <property type="entry name" value="alpha/beta-Hydrolases"/>
    <property type="match status" value="1"/>
</dbReference>
<evidence type="ECO:0008006" key="3">
    <source>
        <dbReference type="Google" id="ProtNLM"/>
    </source>
</evidence>
<dbReference type="AlphaFoldDB" id="A0A316TVM8"/>
<reference evidence="1 2" key="1">
    <citation type="submission" date="2018-05" db="EMBL/GenBank/DDBJ databases">
        <title>Rhodohalobacter halophilus gen. nov., sp. nov., a moderately halophilic member of the family Balneolaceae.</title>
        <authorList>
            <person name="Liu Z.-W."/>
        </authorList>
    </citation>
    <scope>NUCLEOTIDE SEQUENCE [LARGE SCALE GENOMIC DNA]</scope>
    <source>
        <strain evidence="1 2">8A47</strain>
    </source>
</reference>
<dbReference type="Gene3D" id="3.40.50.1820">
    <property type="entry name" value="alpha/beta hydrolase"/>
    <property type="match status" value="1"/>
</dbReference>
<comment type="caution">
    <text evidence="1">The sequence shown here is derived from an EMBL/GenBank/DDBJ whole genome shotgun (WGS) entry which is preliminary data.</text>
</comment>
<protein>
    <recommendedName>
        <fullName evidence="3">Dienelactone hydrolase</fullName>
    </recommendedName>
</protein>
<organism evidence="1 2">
    <name type="scientific">Rhodohalobacter mucosus</name>
    <dbReference type="NCBI Taxonomy" id="2079485"/>
    <lineage>
        <taxon>Bacteria</taxon>
        <taxon>Pseudomonadati</taxon>
        <taxon>Balneolota</taxon>
        <taxon>Balneolia</taxon>
        <taxon>Balneolales</taxon>
        <taxon>Balneolaceae</taxon>
        <taxon>Rhodohalobacter</taxon>
    </lineage>
</organism>
<dbReference type="EMBL" id="QGGB01000006">
    <property type="protein sequence ID" value="PWN06544.1"/>
    <property type="molecule type" value="Genomic_DNA"/>
</dbReference>
<name>A0A316TVM8_9BACT</name>
<evidence type="ECO:0000313" key="2">
    <source>
        <dbReference type="Proteomes" id="UP000245533"/>
    </source>
</evidence>
<evidence type="ECO:0000313" key="1">
    <source>
        <dbReference type="EMBL" id="PWN06544.1"/>
    </source>
</evidence>
<keyword evidence="2" id="KW-1185">Reference proteome</keyword>
<proteinExistence type="predicted"/>
<dbReference type="RefSeq" id="WP_109646659.1">
    <property type="nucleotide sequence ID" value="NZ_QGGB01000006.1"/>
</dbReference>
<accession>A0A316TVM8</accession>
<sequence length="228" mass="24569">MYTRQIEIPVSETVLHGVLTIPDGAKSLVIFSHGSGSSHKSPRNKYVAGVLQDEGLATLLFDLLDPEEELNFSARFNIPLLTKRLVEVIEWARADKRTGNLTPMLFGASTGAASALNAAAMRPGEIPAVVSRGGRVDLASDSIGNIDSAVLFIVGELDFEVLRLNRSAMSRLRGPKKLEVIAGASHLFEESGKLERAARIACNWFLKHSSFPVGSTAGKSTAETVEMH</sequence>
<dbReference type="Proteomes" id="UP000245533">
    <property type="component" value="Unassembled WGS sequence"/>
</dbReference>
<gene>
    <name evidence="1" type="ORF">DDZ15_08465</name>
</gene>